<name>A0AAD9I6I1_9PEZI</name>
<evidence type="ECO:0000313" key="3">
    <source>
        <dbReference type="EMBL" id="KAK2071544.1"/>
    </source>
</evidence>
<dbReference type="EMBL" id="JAQQPM010000005">
    <property type="protein sequence ID" value="KAK2071544.1"/>
    <property type="molecule type" value="Genomic_DNA"/>
</dbReference>
<reference evidence="3" key="1">
    <citation type="journal article" date="2023" name="Mol. Plant Microbe Interact.">
        <title>Elucidating the Obligate Nature and Biological Capacity of an Invasive Fungal Corn Pathogen.</title>
        <authorList>
            <person name="MacCready J.S."/>
            <person name="Roggenkamp E.M."/>
            <person name="Gdanetz K."/>
            <person name="Chilvers M.I."/>
        </authorList>
    </citation>
    <scope>NUCLEOTIDE SEQUENCE</scope>
    <source>
        <strain evidence="3">PM02</strain>
    </source>
</reference>
<feature type="region of interest" description="Disordered" evidence="1">
    <location>
        <begin position="343"/>
        <end position="362"/>
    </location>
</feature>
<accession>A0AAD9I6I1</accession>
<evidence type="ECO:0008006" key="5">
    <source>
        <dbReference type="Google" id="ProtNLM"/>
    </source>
</evidence>
<dbReference type="AlphaFoldDB" id="A0AAD9I6I1"/>
<gene>
    <name evidence="3" type="ORF">P8C59_005958</name>
</gene>
<keyword evidence="2" id="KW-1133">Transmembrane helix</keyword>
<proteinExistence type="predicted"/>
<evidence type="ECO:0000256" key="1">
    <source>
        <dbReference type="SAM" id="MobiDB-lite"/>
    </source>
</evidence>
<feature type="region of interest" description="Disordered" evidence="1">
    <location>
        <begin position="115"/>
        <end position="143"/>
    </location>
</feature>
<keyword evidence="4" id="KW-1185">Reference proteome</keyword>
<evidence type="ECO:0000313" key="4">
    <source>
        <dbReference type="Proteomes" id="UP001217918"/>
    </source>
</evidence>
<feature type="transmembrane region" description="Helical" evidence="2">
    <location>
        <begin position="199"/>
        <end position="223"/>
    </location>
</feature>
<dbReference type="Proteomes" id="UP001217918">
    <property type="component" value="Unassembled WGS sequence"/>
</dbReference>
<feature type="compositionally biased region" description="Acidic residues" evidence="1">
    <location>
        <begin position="124"/>
        <end position="138"/>
    </location>
</feature>
<keyword evidence="2" id="KW-0812">Transmembrane</keyword>
<comment type="caution">
    <text evidence="3">The sequence shown here is derived from an EMBL/GenBank/DDBJ whole genome shotgun (WGS) entry which is preliminary data.</text>
</comment>
<evidence type="ECO:0000256" key="2">
    <source>
        <dbReference type="SAM" id="Phobius"/>
    </source>
</evidence>
<organism evidence="3 4">
    <name type="scientific">Phyllachora maydis</name>
    <dbReference type="NCBI Taxonomy" id="1825666"/>
    <lineage>
        <taxon>Eukaryota</taxon>
        <taxon>Fungi</taxon>
        <taxon>Dikarya</taxon>
        <taxon>Ascomycota</taxon>
        <taxon>Pezizomycotina</taxon>
        <taxon>Sordariomycetes</taxon>
        <taxon>Sordariomycetidae</taxon>
        <taxon>Phyllachorales</taxon>
        <taxon>Phyllachoraceae</taxon>
        <taxon>Phyllachora</taxon>
    </lineage>
</organism>
<keyword evidence="2" id="KW-0472">Membrane</keyword>
<protein>
    <recommendedName>
        <fullName evidence="5">Apple domain-containing protein</fullName>
    </recommendedName>
</protein>
<sequence>MQCHRIAKINSGLSPSYQFDLAVARFPVVTSNCSSIGTGVNVTVTASDNSPRPMVFLTACKQVVNGKDLLQLHAATYQECMALCAGNSQCVALVFSNPFDHYFFHHAGINAPKHGNEDNFFTHEDEDDDDDDDDDDDNNNNNYNYNYNFSAHNHNHNDFSTDNNKLRNADKYAYARVYAAANAPSEIGDPSTSTAGSHAWATVAPIVSVVALLGFALLFWLLWRRRRRENGHILPSTPRFELDQSGRLVEKGAAPFYGVQTRIRGGGAGSPGRNFNMKNYPACPSSVLSAFCEAEEEGGRGEWGYVKGEKRSDVGLGITEGNPEVVSRATSGFLTIGMIQEPTPPQSDAGSETFDVSPIGSEAGSIRWSSGIAL</sequence>